<gene>
    <name evidence="1" type="ORF">L2E82_20949</name>
</gene>
<evidence type="ECO:0000313" key="1">
    <source>
        <dbReference type="EMBL" id="KAI3750315.1"/>
    </source>
</evidence>
<dbReference type="EMBL" id="CM042012">
    <property type="protein sequence ID" value="KAI3750315.1"/>
    <property type="molecule type" value="Genomic_DNA"/>
</dbReference>
<protein>
    <submittedName>
        <fullName evidence="1">Uncharacterized protein</fullName>
    </submittedName>
</protein>
<evidence type="ECO:0000313" key="2">
    <source>
        <dbReference type="Proteomes" id="UP001055811"/>
    </source>
</evidence>
<comment type="caution">
    <text evidence="1">The sequence shown here is derived from an EMBL/GenBank/DDBJ whole genome shotgun (WGS) entry which is preliminary data.</text>
</comment>
<reference evidence="1 2" key="2">
    <citation type="journal article" date="2022" name="Mol. Ecol. Resour.">
        <title>The genomes of chicory, endive, great burdock and yacon provide insights into Asteraceae paleo-polyploidization history and plant inulin production.</title>
        <authorList>
            <person name="Fan W."/>
            <person name="Wang S."/>
            <person name="Wang H."/>
            <person name="Wang A."/>
            <person name="Jiang F."/>
            <person name="Liu H."/>
            <person name="Zhao H."/>
            <person name="Xu D."/>
            <person name="Zhang Y."/>
        </authorList>
    </citation>
    <scope>NUCLEOTIDE SEQUENCE [LARGE SCALE GENOMIC DNA]</scope>
    <source>
        <strain evidence="2">cv. Punajuju</strain>
        <tissue evidence="1">Leaves</tissue>
    </source>
</reference>
<proteinExistence type="predicted"/>
<keyword evidence="2" id="KW-1185">Reference proteome</keyword>
<organism evidence="1 2">
    <name type="scientific">Cichorium intybus</name>
    <name type="common">Chicory</name>
    <dbReference type="NCBI Taxonomy" id="13427"/>
    <lineage>
        <taxon>Eukaryota</taxon>
        <taxon>Viridiplantae</taxon>
        <taxon>Streptophyta</taxon>
        <taxon>Embryophyta</taxon>
        <taxon>Tracheophyta</taxon>
        <taxon>Spermatophyta</taxon>
        <taxon>Magnoliopsida</taxon>
        <taxon>eudicotyledons</taxon>
        <taxon>Gunneridae</taxon>
        <taxon>Pentapetalae</taxon>
        <taxon>asterids</taxon>
        <taxon>campanulids</taxon>
        <taxon>Asterales</taxon>
        <taxon>Asteraceae</taxon>
        <taxon>Cichorioideae</taxon>
        <taxon>Cichorieae</taxon>
        <taxon>Cichoriinae</taxon>
        <taxon>Cichorium</taxon>
    </lineage>
</organism>
<name>A0ACB9DUS3_CICIN</name>
<reference evidence="2" key="1">
    <citation type="journal article" date="2022" name="Mol. Ecol. Resour.">
        <title>The genomes of chicory, endive, great burdock and yacon provide insights into Asteraceae palaeo-polyploidization history and plant inulin production.</title>
        <authorList>
            <person name="Fan W."/>
            <person name="Wang S."/>
            <person name="Wang H."/>
            <person name="Wang A."/>
            <person name="Jiang F."/>
            <person name="Liu H."/>
            <person name="Zhao H."/>
            <person name="Xu D."/>
            <person name="Zhang Y."/>
        </authorList>
    </citation>
    <scope>NUCLEOTIDE SEQUENCE [LARGE SCALE GENOMIC DNA]</scope>
    <source>
        <strain evidence="2">cv. Punajuju</strain>
    </source>
</reference>
<sequence length="97" mass="10427">MLSTIDEGIGGLLKRHMTPSKHIQKSNSISDLSPSPSPSSTSAPTLLLTNSGKRIDHVGKKKYVKQVTGRHNDTELHLAAQRGDLAAVTQILDDINS</sequence>
<dbReference type="Proteomes" id="UP001055811">
    <property type="component" value="Linkage Group LG04"/>
</dbReference>
<accession>A0ACB9DUS3</accession>